<dbReference type="PROSITE" id="PS00595">
    <property type="entry name" value="AA_TRANSFER_CLASS_5"/>
    <property type="match status" value="1"/>
</dbReference>
<dbReference type="Gene3D" id="3.40.640.10">
    <property type="entry name" value="Type I PLP-dependent aspartate aminotransferase-like (Major domain)"/>
    <property type="match status" value="1"/>
</dbReference>
<dbReference type="GO" id="GO:0046872">
    <property type="term" value="F:metal ion binding"/>
    <property type="evidence" value="ECO:0007669"/>
    <property type="project" value="UniProtKB-KW"/>
</dbReference>
<keyword evidence="8" id="KW-0411">Iron-sulfur</keyword>
<dbReference type="EC" id="2.8.1.7" evidence="3"/>
<dbReference type="Proteomes" id="UP000295418">
    <property type="component" value="Unassembled WGS sequence"/>
</dbReference>
<evidence type="ECO:0000256" key="10">
    <source>
        <dbReference type="RuleBase" id="RU004504"/>
    </source>
</evidence>
<dbReference type="InterPro" id="IPR000192">
    <property type="entry name" value="Aminotrans_V_dom"/>
</dbReference>
<evidence type="ECO:0000256" key="9">
    <source>
        <dbReference type="ARBA" id="ARBA00050776"/>
    </source>
</evidence>
<dbReference type="RefSeq" id="WP_132418317.1">
    <property type="nucleotide sequence ID" value="NZ_SKFG01000010.1"/>
</dbReference>
<keyword evidence="6" id="KW-0663">Pyridoxal phosphate</keyword>
<sequence>MKGIYLDHAATTPIHPEVLEAMIPYLKEAYGNPSSMHTYGRETRTALNRARDLIASRIHCNPAELIFTSGGTESNNTALFSTMTAYTGEKKHMITTRAEHHAVLHPSHELEKLGFDVTYLEVDSTGLVNVQDVAAAIRPDTVLISIMYVNNEVGTLQPIEQIGQLAHEHGIVFHVDAVQALGKLPIDLSLLPVDIMSMSSHKIYGPKGTGLLYVSKHIPFFNYIHGGSQERKRRGGTENVAGIMAFAKAVELTTSEEALENWSIKAEGLRHTMIEALTKHLGSDEFVINGHPEQRVPHILNISFIGVDTETLLMNLDLEGIAAASGSACTSGSLEVSHVLQAMNLPDNVLHSAIRFSFGMGNDTNDIETAAQKVATIVKRIRK</sequence>
<dbReference type="PIRSF" id="PIRSF005572">
    <property type="entry name" value="NifS"/>
    <property type="match status" value="1"/>
</dbReference>
<evidence type="ECO:0000256" key="6">
    <source>
        <dbReference type="ARBA" id="ARBA00022898"/>
    </source>
</evidence>
<evidence type="ECO:0000256" key="2">
    <source>
        <dbReference type="ARBA" id="ARBA00006490"/>
    </source>
</evidence>
<dbReference type="PANTHER" id="PTHR11601">
    <property type="entry name" value="CYSTEINE DESULFURYLASE FAMILY MEMBER"/>
    <property type="match status" value="1"/>
</dbReference>
<dbReference type="InterPro" id="IPR015422">
    <property type="entry name" value="PyrdxlP-dep_Trfase_small"/>
</dbReference>
<evidence type="ECO:0000313" key="13">
    <source>
        <dbReference type="Proteomes" id="UP000295418"/>
    </source>
</evidence>
<dbReference type="AlphaFoldDB" id="A0A4R4EDY4"/>
<evidence type="ECO:0000259" key="11">
    <source>
        <dbReference type="Pfam" id="PF00266"/>
    </source>
</evidence>
<dbReference type="OrthoDB" id="9808002at2"/>
<organism evidence="12 13">
    <name type="scientific">Paenibacillus albiflavus</name>
    <dbReference type="NCBI Taxonomy" id="2545760"/>
    <lineage>
        <taxon>Bacteria</taxon>
        <taxon>Bacillati</taxon>
        <taxon>Bacillota</taxon>
        <taxon>Bacilli</taxon>
        <taxon>Bacillales</taxon>
        <taxon>Paenibacillaceae</taxon>
        <taxon>Paenibacillus</taxon>
    </lineage>
</organism>
<keyword evidence="13" id="KW-1185">Reference proteome</keyword>
<comment type="similarity">
    <text evidence="2">Belongs to the class-V pyridoxal-phosphate-dependent aminotransferase family. NifS/IscS subfamily.</text>
</comment>
<dbReference type="Gene3D" id="1.10.260.50">
    <property type="match status" value="1"/>
</dbReference>
<dbReference type="Pfam" id="PF00266">
    <property type="entry name" value="Aminotran_5"/>
    <property type="match status" value="1"/>
</dbReference>
<comment type="catalytic activity">
    <reaction evidence="9">
        <text>(sulfur carrier)-H + L-cysteine = (sulfur carrier)-SH + L-alanine</text>
        <dbReference type="Rhea" id="RHEA:43892"/>
        <dbReference type="Rhea" id="RHEA-COMP:14737"/>
        <dbReference type="Rhea" id="RHEA-COMP:14739"/>
        <dbReference type="ChEBI" id="CHEBI:29917"/>
        <dbReference type="ChEBI" id="CHEBI:35235"/>
        <dbReference type="ChEBI" id="CHEBI:57972"/>
        <dbReference type="ChEBI" id="CHEBI:64428"/>
        <dbReference type="EC" id="2.8.1.7"/>
    </reaction>
</comment>
<dbReference type="FunFam" id="3.40.640.10:FF:000084">
    <property type="entry name" value="IscS-like cysteine desulfurase"/>
    <property type="match status" value="1"/>
</dbReference>
<dbReference type="Gene3D" id="3.90.1150.10">
    <property type="entry name" value="Aspartate Aminotransferase, domain 1"/>
    <property type="match status" value="1"/>
</dbReference>
<dbReference type="InterPro" id="IPR020578">
    <property type="entry name" value="Aminotrans_V_PyrdxlP_BS"/>
</dbReference>
<name>A0A4R4EDY4_9BACL</name>
<feature type="domain" description="Aminotransferase class V" evidence="11">
    <location>
        <begin position="4"/>
        <end position="368"/>
    </location>
</feature>
<dbReference type="GO" id="GO:0031071">
    <property type="term" value="F:cysteine desulfurase activity"/>
    <property type="evidence" value="ECO:0007669"/>
    <property type="project" value="UniProtKB-EC"/>
</dbReference>
<dbReference type="GO" id="GO:0051536">
    <property type="term" value="F:iron-sulfur cluster binding"/>
    <property type="evidence" value="ECO:0007669"/>
    <property type="project" value="UniProtKB-KW"/>
</dbReference>
<evidence type="ECO:0000256" key="7">
    <source>
        <dbReference type="ARBA" id="ARBA00023004"/>
    </source>
</evidence>
<evidence type="ECO:0000256" key="3">
    <source>
        <dbReference type="ARBA" id="ARBA00012239"/>
    </source>
</evidence>
<dbReference type="InterPro" id="IPR015424">
    <property type="entry name" value="PyrdxlP-dep_Trfase"/>
</dbReference>
<evidence type="ECO:0000256" key="5">
    <source>
        <dbReference type="ARBA" id="ARBA00022723"/>
    </source>
</evidence>
<dbReference type="EMBL" id="SKFG01000010">
    <property type="protein sequence ID" value="TCZ77270.1"/>
    <property type="molecule type" value="Genomic_DNA"/>
</dbReference>
<dbReference type="InterPro" id="IPR015421">
    <property type="entry name" value="PyrdxlP-dep_Trfase_major"/>
</dbReference>
<protein>
    <recommendedName>
        <fullName evidence="3">cysteine desulfurase</fullName>
        <ecNumber evidence="3">2.8.1.7</ecNumber>
    </recommendedName>
</protein>
<evidence type="ECO:0000256" key="8">
    <source>
        <dbReference type="ARBA" id="ARBA00023014"/>
    </source>
</evidence>
<keyword evidence="7" id="KW-0408">Iron</keyword>
<reference evidence="12 13" key="1">
    <citation type="submission" date="2019-03" db="EMBL/GenBank/DDBJ databases">
        <authorList>
            <person name="Kim M.K.M."/>
        </authorList>
    </citation>
    <scope>NUCLEOTIDE SEQUENCE [LARGE SCALE GENOMIC DNA]</scope>
    <source>
        <strain evidence="12 13">18JY21-1</strain>
    </source>
</reference>
<keyword evidence="5" id="KW-0479">Metal-binding</keyword>
<keyword evidence="4" id="KW-0808">Transferase</keyword>
<dbReference type="NCBIfam" id="NF002806">
    <property type="entry name" value="PRK02948.1"/>
    <property type="match status" value="1"/>
</dbReference>
<accession>A0A4R4EDY4</accession>
<comment type="caution">
    <text evidence="12">The sequence shown here is derived from an EMBL/GenBank/DDBJ whole genome shotgun (WGS) entry which is preliminary data.</text>
</comment>
<gene>
    <name evidence="12" type="ORF">E0485_12205</name>
</gene>
<dbReference type="InterPro" id="IPR016454">
    <property type="entry name" value="Cysteine_dSase"/>
</dbReference>
<evidence type="ECO:0000256" key="1">
    <source>
        <dbReference type="ARBA" id="ARBA00001933"/>
    </source>
</evidence>
<proteinExistence type="inferred from homology"/>
<dbReference type="PANTHER" id="PTHR11601:SF34">
    <property type="entry name" value="CYSTEINE DESULFURASE"/>
    <property type="match status" value="1"/>
</dbReference>
<evidence type="ECO:0000256" key="4">
    <source>
        <dbReference type="ARBA" id="ARBA00022679"/>
    </source>
</evidence>
<dbReference type="SUPFAM" id="SSF53383">
    <property type="entry name" value="PLP-dependent transferases"/>
    <property type="match status" value="1"/>
</dbReference>
<comment type="cofactor">
    <cofactor evidence="1 10">
        <name>pyridoxal 5'-phosphate</name>
        <dbReference type="ChEBI" id="CHEBI:597326"/>
    </cofactor>
</comment>
<evidence type="ECO:0000313" key="12">
    <source>
        <dbReference type="EMBL" id="TCZ77270.1"/>
    </source>
</evidence>